<organism evidence="1 2">
    <name type="scientific">Ceratitis capitata</name>
    <name type="common">Mediterranean fruit fly</name>
    <name type="synonym">Tephritis capitata</name>
    <dbReference type="NCBI Taxonomy" id="7213"/>
    <lineage>
        <taxon>Eukaryota</taxon>
        <taxon>Metazoa</taxon>
        <taxon>Ecdysozoa</taxon>
        <taxon>Arthropoda</taxon>
        <taxon>Hexapoda</taxon>
        <taxon>Insecta</taxon>
        <taxon>Pterygota</taxon>
        <taxon>Neoptera</taxon>
        <taxon>Endopterygota</taxon>
        <taxon>Diptera</taxon>
        <taxon>Brachycera</taxon>
        <taxon>Muscomorpha</taxon>
        <taxon>Tephritoidea</taxon>
        <taxon>Tephritidae</taxon>
        <taxon>Ceratitis</taxon>
        <taxon>Ceratitis</taxon>
    </lineage>
</organism>
<keyword evidence="2" id="KW-1185">Reference proteome</keyword>
<reference evidence="1" key="1">
    <citation type="submission" date="2020-11" db="EMBL/GenBank/DDBJ databases">
        <authorList>
            <person name="Whitehead M."/>
        </authorList>
    </citation>
    <scope>NUCLEOTIDE SEQUENCE</scope>
    <source>
        <strain evidence="1">EGII</strain>
    </source>
</reference>
<gene>
    <name evidence="1" type="ORF">CCAP1982_LOCUS19506</name>
</gene>
<evidence type="ECO:0000313" key="2">
    <source>
        <dbReference type="Proteomes" id="UP000606786"/>
    </source>
</evidence>
<sequence>MQEISSPYVGRPNIKIMLVEFQESKTVPYPAVMNFRNTLKGNTPSAAELLMSRKLKTEMPTIIKILKPEVVNECDYREKSEAQNIKKENIIFKINPSSVWFPGVILNKYGEPWSCIVRDS</sequence>
<dbReference type="AlphaFoldDB" id="A0A811V7I8"/>
<comment type="caution">
    <text evidence="1">The sequence shown here is derived from an EMBL/GenBank/DDBJ whole genome shotgun (WGS) entry which is preliminary data.</text>
</comment>
<dbReference type="Proteomes" id="UP000606786">
    <property type="component" value="Unassembled WGS sequence"/>
</dbReference>
<name>A0A811V7I8_CERCA</name>
<dbReference type="EMBL" id="CAJHJT010000056">
    <property type="protein sequence ID" value="CAD7011406.1"/>
    <property type="molecule type" value="Genomic_DNA"/>
</dbReference>
<evidence type="ECO:0000313" key="1">
    <source>
        <dbReference type="EMBL" id="CAD7011406.1"/>
    </source>
</evidence>
<accession>A0A811V7I8</accession>
<proteinExistence type="predicted"/>
<protein>
    <submittedName>
        <fullName evidence="1">(Mediterranean fruit fly) hypothetical protein</fullName>
    </submittedName>
</protein>